<evidence type="ECO:0000259" key="8">
    <source>
        <dbReference type="Pfam" id="PF07686"/>
    </source>
</evidence>
<feature type="signal peptide" evidence="7">
    <location>
        <begin position="1"/>
        <end position="18"/>
    </location>
</feature>
<evidence type="ECO:0000256" key="6">
    <source>
        <dbReference type="ARBA" id="ARBA00043266"/>
    </source>
</evidence>
<evidence type="ECO:0000256" key="1">
    <source>
        <dbReference type="ARBA" id="ARBA00022729"/>
    </source>
</evidence>
<organism evidence="9 10">
    <name type="scientific">Microcaecilia unicolor</name>
    <dbReference type="NCBI Taxonomy" id="1415580"/>
    <lineage>
        <taxon>Eukaryota</taxon>
        <taxon>Metazoa</taxon>
        <taxon>Chordata</taxon>
        <taxon>Craniata</taxon>
        <taxon>Vertebrata</taxon>
        <taxon>Euteleostomi</taxon>
        <taxon>Amphibia</taxon>
        <taxon>Gymnophiona</taxon>
        <taxon>Siphonopidae</taxon>
        <taxon>Microcaecilia</taxon>
    </lineage>
</organism>
<evidence type="ECO:0000256" key="7">
    <source>
        <dbReference type="SAM" id="SignalP"/>
    </source>
</evidence>
<dbReference type="GO" id="GO:0002250">
    <property type="term" value="P:adaptive immune response"/>
    <property type="evidence" value="ECO:0007669"/>
    <property type="project" value="UniProtKB-KW"/>
</dbReference>
<dbReference type="InterPro" id="IPR051006">
    <property type="entry name" value="TCR_variable_domain"/>
</dbReference>
<keyword evidence="6" id="KW-1279">T cell receptor</keyword>
<dbReference type="InterPro" id="IPR013106">
    <property type="entry name" value="Ig_V-set"/>
</dbReference>
<dbReference type="AlphaFoldDB" id="A0A6P7ZGC2"/>
<keyword evidence="3" id="KW-1064">Adaptive immunity</keyword>
<dbReference type="Gene3D" id="2.60.40.10">
    <property type="entry name" value="Immunoglobulins"/>
    <property type="match status" value="1"/>
</dbReference>
<keyword evidence="9" id="KW-1185">Reference proteome</keyword>
<feature type="chain" id="PRO_5027635690" evidence="7">
    <location>
        <begin position="19"/>
        <end position="227"/>
    </location>
</feature>
<keyword evidence="5" id="KW-0393">Immunoglobulin domain</keyword>
<evidence type="ECO:0000256" key="3">
    <source>
        <dbReference type="ARBA" id="ARBA00023130"/>
    </source>
</evidence>
<accession>A0A6P7ZGC2</accession>
<dbReference type="PANTHER" id="PTHR19343">
    <property type="entry name" value="T CELL RECEPTOR ALPHA VARIABLE 1-2"/>
    <property type="match status" value="1"/>
</dbReference>
<dbReference type="GO" id="GO:0042605">
    <property type="term" value="F:peptide antigen binding"/>
    <property type="evidence" value="ECO:0007669"/>
    <property type="project" value="TreeGrafter"/>
</dbReference>
<dbReference type="PANTHER" id="PTHR19343:SF13">
    <property type="entry name" value="T CELL RECEPTOR ALPHA VARIABLE 21"/>
    <property type="match status" value="1"/>
</dbReference>
<protein>
    <submittedName>
        <fullName evidence="10">Uncharacterized protein LOC115480707 isoform X1</fullName>
    </submittedName>
</protein>
<dbReference type="InterPro" id="IPR013783">
    <property type="entry name" value="Ig-like_fold"/>
</dbReference>
<gene>
    <name evidence="10" type="primary">LOC115480707</name>
</gene>
<feature type="domain" description="Immunoglobulin V-set" evidence="8">
    <location>
        <begin position="26"/>
        <end position="115"/>
    </location>
</feature>
<keyword evidence="2" id="KW-0391">Immunity</keyword>
<keyword evidence="1 7" id="KW-0732">Signal</keyword>
<name>A0A6P7ZGC2_9AMPH</name>
<dbReference type="Pfam" id="PF07686">
    <property type="entry name" value="V-set"/>
    <property type="match status" value="1"/>
</dbReference>
<sequence>MRLLQIVLFSVLLCISDAQSRKPVLSPPVLSVKLGETAIFNCDVEFKDGWSTAFFQQIPGEAPKLLLHHYYTYKAPVYGPGVSAAHFTATVNSARTAYQLHISKAEVTDTALYHCLDWPGGTLSVPLHSLCGVLFFLPFPGPSGTLLPLCPPRLVLKLSPALAEGGLQWLYFAPKLDVQSQTPVLSPPVLFVRVGQSVTFNCDVGVKDGFGIYFSRHIPVPPVSLSL</sequence>
<evidence type="ECO:0000313" key="9">
    <source>
        <dbReference type="Proteomes" id="UP000515156"/>
    </source>
</evidence>
<dbReference type="GeneID" id="115480707"/>
<proteinExistence type="predicted"/>
<evidence type="ECO:0000313" key="10">
    <source>
        <dbReference type="RefSeq" id="XP_030075416.1"/>
    </source>
</evidence>
<dbReference type="Proteomes" id="UP000515156">
    <property type="component" value="Chromosome 11"/>
</dbReference>
<dbReference type="KEGG" id="muo:115480707"/>
<reference evidence="10" key="2">
    <citation type="submission" date="2025-08" db="UniProtKB">
        <authorList>
            <consortium name="RefSeq"/>
        </authorList>
    </citation>
    <scope>IDENTIFICATION</scope>
</reference>
<evidence type="ECO:0000256" key="4">
    <source>
        <dbReference type="ARBA" id="ARBA00023170"/>
    </source>
</evidence>
<evidence type="ECO:0000256" key="5">
    <source>
        <dbReference type="ARBA" id="ARBA00023319"/>
    </source>
</evidence>
<reference evidence="9" key="1">
    <citation type="submission" date="2024-06" db="UniProtKB">
        <authorList>
            <consortium name="RefSeq"/>
        </authorList>
    </citation>
    <scope>NUCLEOTIDE SEQUENCE [LARGE SCALE GENOMIC DNA]</scope>
</reference>
<dbReference type="InterPro" id="IPR036179">
    <property type="entry name" value="Ig-like_dom_sf"/>
</dbReference>
<dbReference type="GO" id="GO:0042101">
    <property type="term" value="C:T cell receptor complex"/>
    <property type="evidence" value="ECO:0007669"/>
    <property type="project" value="UniProtKB-KW"/>
</dbReference>
<dbReference type="SUPFAM" id="SSF48726">
    <property type="entry name" value="Immunoglobulin"/>
    <property type="match status" value="1"/>
</dbReference>
<keyword evidence="4" id="KW-0675">Receptor</keyword>
<dbReference type="RefSeq" id="XP_030075416.1">
    <property type="nucleotide sequence ID" value="XM_030219556.1"/>
</dbReference>
<evidence type="ECO:0000256" key="2">
    <source>
        <dbReference type="ARBA" id="ARBA00022859"/>
    </source>
</evidence>